<comment type="pathway">
    <text evidence="2">Protein modification; protein glycosylation.</text>
</comment>
<dbReference type="EMBL" id="UFQT01000798">
    <property type="protein sequence ID" value="SSX27318.1"/>
    <property type="molecule type" value="Genomic_DNA"/>
</dbReference>
<accession>A0A336MMV4</accession>
<sequence length="721" mass="82538">MDFVEFLQVAFIFGSLSFVCLFITLLVVLRLISTPYPIIKRHDKEKYFTDPVTGQTEPFPSLEDEPSVELIPLMLDEALEFLEDKFKQTSSFKYEIIIVSDGSKDKTVEVGLEYSKRFGTQKVRVLELIENRGKGGAVRLGILSARGKYLLFADADGATKFSDYKKLETIMWKLVPDWRNDAVVIGSRAHLEKDAIAQRSFFRTILMHGFHLLVWIFAVRKVRDTQCGFKLMTRSAAKSIFYVMHVERWAFDVEMLHIAQTYRMPLEEVAVNWTEIDGSKVTPFWSWLQMGRDLILIWLKYTINVTYNLVLPIKINNENTSSDRQRIDYNDVNIVLKGGFMIKRSQNKKRFTSVNYKRRWFEINLVYLHYFDVQNDQKRKERGRIDLRGIRVVEPAVLNSGTDVIAPEGFPFQIGYCETSGTNSGSSTLPQYTLYVLAPTEKERTDWIRVIRKACEEYTPKSFRYHPGIWLIKKWSCCKSLSRTALGCQVTTQWPETNNNPNTSNSPAQTSLRSSSPSLNTATNLLFAQNSRQQHHNSSSSLGNTTPTSIPPQQQTTLLPTMPGGTAPGTPISKTKDGLPHIKVVVALYPFKAIETGDLSLEKNAEYEVIDDSQEHWWKVKDQHGNIGYIPSNYVKEKELLGLSKYDWYVGDMSRQRAESLLKQNDKEGCFVVRKSSTKGLYTLSLHTKVMKKCWSHGPEERPGFRILKDQLALVAQGLTD</sequence>
<feature type="compositionally biased region" description="Low complexity" evidence="22">
    <location>
        <begin position="497"/>
        <end position="507"/>
    </location>
</feature>
<name>A0A336MMV4_CULSO</name>
<comment type="similarity">
    <text evidence="3">Belongs to the glycosyltransferase 2 family.</text>
</comment>
<dbReference type="GO" id="GO:0048468">
    <property type="term" value="P:cell development"/>
    <property type="evidence" value="ECO:0007669"/>
    <property type="project" value="UniProtKB-ARBA"/>
</dbReference>
<evidence type="ECO:0000256" key="20">
    <source>
        <dbReference type="PROSITE-ProRule" id="PRU00192"/>
    </source>
</evidence>
<feature type="domain" description="SH3" evidence="25">
    <location>
        <begin position="580"/>
        <end position="640"/>
    </location>
</feature>
<evidence type="ECO:0000256" key="15">
    <source>
        <dbReference type="ARBA" id="ARBA00022999"/>
    </source>
</evidence>
<evidence type="ECO:0000256" key="13">
    <source>
        <dbReference type="ARBA" id="ARBA00022968"/>
    </source>
</evidence>
<keyword evidence="7" id="KW-0808">Transferase</keyword>
<organism evidence="27">
    <name type="scientific">Culicoides sonorensis</name>
    <name type="common">Biting midge</name>
    <dbReference type="NCBI Taxonomy" id="179676"/>
    <lineage>
        <taxon>Eukaryota</taxon>
        <taxon>Metazoa</taxon>
        <taxon>Ecdysozoa</taxon>
        <taxon>Arthropoda</taxon>
        <taxon>Hexapoda</taxon>
        <taxon>Insecta</taxon>
        <taxon>Pterygota</taxon>
        <taxon>Neoptera</taxon>
        <taxon>Endopterygota</taxon>
        <taxon>Diptera</taxon>
        <taxon>Nematocera</taxon>
        <taxon>Chironomoidea</taxon>
        <taxon>Ceratopogonidae</taxon>
        <taxon>Ceratopogoninae</taxon>
        <taxon>Culicoides</taxon>
        <taxon>Monoculicoides</taxon>
    </lineage>
</organism>
<dbReference type="SMART" id="SM00326">
    <property type="entry name" value="SH3"/>
    <property type="match status" value="1"/>
</dbReference>
<gene>
    <name evidence="27" type="primary">CSON014388</name>
</gene>
<evidence type="ECO:0000256" key="18">
    <source>
        <dbReference type="ARBA" id="ARBA00070518"/>
    </source>
</evidence>
<keyword evidence="15 19" id="KW-0727">SH2 domain</keyword>
<dbReference type="SUPFAM" id="SSF50729">
    <property type="entry name" value="PH domain-like"/>
    <property type="match status" value="1"/>
</dbReference>
<keyword evidence="8 23" id="KW-0812">Transmembrane</keyword>
<evidence type="ECO:0000256" key="9">
    <source>
        <dbReference type="ARBA" id="ARBA00022723"/>
    </source>
</evidence>
<comment type="catalytic activity">
    <reaction evidence="17">
        <text>a di-trans,poly-cis-dolichyl phosphate + UDP-alpha-D-glucose = a di-trans,poly-cis-dolichyl beta-D-glucosyl phosphate + UDP</text>
        <dbReference type="Rhea" id="RHEA:15401"/>
        <dbReference type="Rhea" id="RHEA-COMP:19498"/>
        <dbReference type="Rhea" id="RHEA-COMP:19502"/>
        <dbReference type="ChEBI" id="CHEBI:57525"/>
        <dbReference type="ChEBI" id="CHEBI:57683"/>
        <dbReference type="ChEBI" id="CHEBI:58223"/>
        <dbReference type="ChEBI" id="CHEBI:58885"/>
        <dbReference type="EC" id="2.4.1.117"/>
    </reaction>
    <physiologicalReaction direction="left-to-right" evidence="17">
        <dbReference type="Rhea" id="RHEA:15402"/>
    </physiologicalReaction>
</comment>
<dbReference type="InterPro" id="IPR001173">
    <property type="entry name" value="Glyco_trans_2-like"/>
</dbReference>
<evidence type="ECO:0000256" key="5">
    <source>
        <dbReference type="ARBA" id="ARBA00022443"/>
    </source>
</evidence>
<dbReference type="CDD" id="cd11768">
    <property type="entry name" value="SH3_Tec_like"/>
    <property type="match status" value="1"/>
</dbReference>
<evidence type="ECO:0000256" key="21">
    <source>
        <dbReference type="PROSITE-ProRule" id="PRU00432"/>
    </source>
</evidence>
<evidence type="ECO:0000256" key="4">
    <source>
        <dbReference type="ARBA" id="ARBA00012583"/>
    </source>
</evidence>
<dbReference type="InterPro" id="IPR036028">
    <property type="entry name" value="SH3-like_dom_sf"/>
</dbReference>
<dbReference type="SMART" id="SM00233">
    <property type="entry name" value="PH"/>
    <property type="match status" value="1"/>
</dbReference>
<dbReference type="Gene3D" id="2.30.30.40">
    <property type="entry name" value="SH3 Domains"/>
    <property type="match status" value="1"/>
</dbReference>
<keyword evidence="9" id="KW-0479">Metal-binding</keyword>
<dbReference type="CDD" id="cd04188">
    <property type="entry name" value="DPG_synthase"/>
    <property type="match status" value="1"/>
</dbReference>
<evidence type="ECO:0000256" key="8">
    <source>
        <dbReference type="ARBA" id="ARBA00022692"/>
    </source>
</evidence>
<dbReference type="SUPFAM" id="SSF53448">
    <property type="entry name" value="Nucleotide-diphospho-sugar transferases"/>
    <property type="match status" value="1"/>
</dbReference>
<evidence type="ECO:0000256" key="2">
    <source>
        <dbReference type="ARBA" id="ARBA00004922"/>
    </source>
</evidence>
<dbReference type="CDD" id="cd01238">
    <property type="entry name" value="PH_Btk"/>
    <property type="match status" value="1"/>
</dbReference>
<dbReference type="PROSITE" id="PS50003">
    <property type="entry name" value="PH_DOMAIN"/>
    <property type="match status" value="1"/>
</dbReference>
<protein>
    <recommendedName>
        <fullName evidence="18">Dolichyl-phosphate beta-glucosyltransferase</fullName>
        <ecNumber evidence="4">2.4.1.117</ecNumber>
    </recommendedName>
</protein>
<dbReference type="PANTHER" id="PTHR10859">
    <property type="entry name" value="GLYCOSYL TRANSFERASE"/>
    <property type="match status" value="1"/>
</dbReference>
<evidence type="ECO:0000259" key="25">
    <source>
        <dbReference type="PROSITE" id="PS50002"/>
    </source>
</evidence>
<feature type="region of interest" description="Disordered" evidence="22">
    <location>
        <begin position="531"/>
        <end position="576"/>
    </location>
</feature>
<evidence type="ECO:0000256" key="12">
    <source>
        <dbReference type="ARBA" id="ARBA00022833"/>
    </source>
</evidence>
<dbReference type="InterPro" id="IPR001452">
    <property type="entry name" value="SH3_domain"/>
</dbReference>
<dbReference type="PANTHER" id="PTHR10859:SF91">
    <property type="entry name" value="DOLICHYL-PHOSPHATE BETA-GLUCOSYLTRANSFERASE"/>
    <property type="match status" value="1"/>
</dbReference>
<dbReference type="PROSITE" id="PS50001">
    <property type="entry name" value="SH2"/>
    <property type="match status" value="1"/>
</dbReference>
<dbReference type="SUPFAM" id="SSF50044">
    <property type="entry name" value="SH3-domain"/>
    <property type="match status" value="1"/>
</dbReference>
<feature type="compositionally biased region" description="Low complexity" evidence="22">
    <location>
        <begin position="531"/>
        <end position="571"/>
    </location>
</feature>
<feature type="compositionally biased region" description="Polar residues" evidence="22">
    <location>
        <begin position="508"/>
        <end position="518"/>
    </location>
</feature>
<dbReference type="Pfam" id="PF00018">
    <property type="entry name" value="SH3_1"/>
    <property type="match status" value="1"/>
</dbReference>
<dbReference type="Gene3D" id="3.30.505.10">
    <property type="entry name" value="SH2 domain"/>
    <property type="match status" value="1"/>
</dbReference>
<dbReference type="InterPro" id="IPR036860">
    <property type="entry name" value="SH2_dom_sf"/>
</dbReference>
<keyword evidence="14 23" id="KW-1133">Transmembrane helix</keyword>
<proteinExistence type="inferred from homology"/>
<evidence type="ECO:0000259" key="26">
    <source>
        <dbReference type="PROSITE" id="PS50003"/>
    </source>
</evidence>
<dbReference type="SMART" id="SM00252">
    <property type="entry name" value="SH2"/>
    <property type="match status" value="1"/>
</dbReference>
<dbReference type="Gene3D" id="3.90.550.10">
    <property type="entry name" value="Spore Coat Polysaccharide Biosynthesis Protein SpsA, Chain A"/>
    <property type="match status" value="1"/>
</dbReference>
<dbReference type="PROSITE" id="PS50002">
    <property type="entry name" value="SH3"/>
    <property type="match status" value="1"/>
</dbReference>
<evidence type="ECO:0000259" key="24">
    <source>
        <dbReference type="PROSITE" id="PS50001"/>
    </source>
</evidence>
<dbReference type="FunFam" id="3.90.550.10:FF:000068">
    <property type="entry name" value="ALG5, dolichyl-phosphate beta-glucosyltransferase"/>
    <property type="match status" value="1"/>
</dbReference>
<dbReference type="Pfam" id="PF00169">
    <property type="entry name" value="PH"/>
    <property type="match status" value="1"/>
</dbReference>
<keyword evidence="6" id="KW-0328">Glycosyltransferase</keyword>
<evidence type="ECO:0000256" key="23">
    <source>
        <dbReference type="SAM" id="Phobius"/>
    </source>
</evidence>
<dbReference type="PROSITE" id="PS51113">
    <property type="entry name" value="ZF_BTK"/>
    <property type="match status" value="1"/>
</dbReference>
<evidence type="ECO:0000256" key="16">
    <source>
        <dbReference type="ARBA" id="ARBA00023136"/>
    </source>
</evidence>
<dbReference type="GO" id="GO:0009653">
    <property type="term" value="P:anatomical structure morphogenesis"/>
    <property type="evidence" value="ECO:0007669"/>
    <property type="project" value="UniProtKB-ARBA"/>
</dbReference>
<dbReference type="Pfam" id="PF00535">
    <property type="entry name" value="Glycos_transf_2"/>
    <property type="match status" value="1"/>
</dbReference>
<dbReference type="EC" id="2.4.1.117" evidence="4"/>
<dbReference type="Pfam" id="PF00779">
    <property type="entry name" value="BTK"/>
    <property type="match status" value="1"/>
</dbReference>
<dbReference type="GO" id="GO:0008270">
    <property type="term" value="F:zinc ion binding"/>
    <property type="evidence" value="ECO:0007669"/>
    <property type="project" value="UniProtKB-KW"/>
</dbReference>
<evidence type="ECO:0000256" key="10">
    <source>
        <dbReference type="ARBA" id="ARBA00022771"/>
    </source>
</evidence>
<dbReference type="InterPro" id="IPR029044">
    <property type="entry name" value="Nucleotide-diphossugar_trans"/>
</dbReference>
<feature type="transmembrane region" description="Helical" evidence="23">
    <location>
        <begin position="6"/>
        <end position="32"/>
    </location>
</feature>
<dbReference type="FunFam" id="2.30.30.40:FF:000190">
    <property type="entry name" value="Tyrosine-protein kinase"/>
    <property type="match status" value="1"/>
</dbReference>
<dbReference type="InterPro" id="IPR035518">
    <property type="entry name" value="DPG_synthase"/>
</dbReference>
<evidence type="ECO:0000256" key="1">
    <source>
        <dbReference type="ARBA" id="ARBA00004389"/>
    </source>
</evidence>
<dbReference type="VEuPathDB" id="VectorBase:CSON014388"/>
<evidence type="ECO:0000256" key="17">
    <source>
        <dbReference type="ARBA" id="ARBA00045097"/>
    </source>
</evidence>
<evidence type="ECO:0000256" key="3">
    <source>
        <dbReference type="ARBA" id="ARBA00006739"/>
    </source>
</evidence>
<dbReference type="InterPro" id="IPR011993">
    <property type="entry name" value="PH-like_dom_sf"/>
</dbReference>
<evidence type="ECO:0000256" key="19">
    <source>
        <dbReference type="PROSITE-ProRule" id="PRU00191"/>
    </source>
</evidence>
<keyword evidence="16 23" id="KW-0472">Membrane</keyword>
<dbReference type="Gene3D" id="2.30.29.30">
    <property type="entry name" value="Pleckstrin-homology domain (PH domain)/Phosphotyrosine-binding domain (PTB)"/>
    <property type="match status" value="1"/>
</dbReference>
<reference evidence="27" key="1">
    <citation type="submission" date="2018-07" db="EMBL/GenBank/DDBJ databases">
        <authorList>
            <person name="Quirk P.G."/>
            <person name="Krulwich T.A."/>
        </authorList>
    </citation>
    <scope>NUCLEOTIDE SEQUENCE</scope>
</reference>
<feature type="domain" description="SH2" evidence="24">
    <location>
        <begin position="648"/>
        <end position="721"/>
    </location>
</feature>
<keyword evidence="12" id="KW-0862">Zinc</keyword>
<dbReference type="Pfam" id="PF00017">
    <property type="entry name" value="SH2"/>
    <property type="match status" value="1"/>
</dbReference>
<feature type="domain" description="PH" evidence="26">
    <location>
        <begin position="334"/>
        <end position="456"/>
    </location>
</feature>
<feature type="region of interest" description="Disordered" evidence="22">
    <location>
        <begin position="493"/>
        <end position="518"/>
    </location>
</feature>
<dbReference type="GO" id="GO:0005789">
    <property type="term" value="C:endoplasmic reticulum membrane"/>
    <property type="evidence" value="ECO:0007669"/>
    <property type="project" value="UniProtKB-SubCell"/>
</dbReference>
<evidence type="ECO:0000256" key="7">
    <source>
        <dbReference type="ARBA" id="ARBA00022679"/>
    </source>
</evidence>
<dbReference type="GO" id="GO:0004581">
    <property type="term" value="F:dolichyl-phosphate beta-glucosyltransferase activity"/>
    <property type="evidence" value="ECO:0007669"/>
    <property type="project" value="UniProtKB-EC"/>
</dbReference>
<dbReference type="InterPro" id="IPR001849">
    <property type="entry name" value="PH_domain"/>
</dbReference>
<dbReference type="InterPro" id="IPR000980">
    <property type="entry name" value="SH2"/>
</dbReference>
<keyword evidence="10 21" id="KW-0863">Zinc-finger</keyword>
<feature type="transmembrane region" description="Helical" evidence="23">
    <location>
        <begin position="200"/>
        <end position="218"/>
    </location>
</feature>
<keyword evidence="5 20" id="KW-0728">SH3 domain</keyword>
<keyword evidence="11" id="KW-0256">Endoplasmic reticulum</keyword>
<dbReference type="GO" id="GO:0035556">
    <property type="term" value="P:intracellular signal transduction"/>
    <property type="evidence" value="ECO:0007669"/>
    <property type="project" value="InterPro"/>
</dbReference>
<evidence type="ECO:0000256" key="6">
    <source>
        <dbReference type="ARBA" id="ARBA00022676"/>
    </source>
</evidence>
<evidence type="ECO:0000256" key="11">
    <source>
        <dbReference type="ARBA" id="ARBA00022824"/>
    </source>
</evidence>
<dbReference type="GO" id="GO:0006487">
    <property type="term" value="P:protein N-linked glycosylation"/>
    <property type="evidence" value="ECO:0007669"/>
    <property type="project" value="TreeGrafter"/>
</dbReference>
<evidence type="ECO:0000313" key="27">
    <source>
        <dbReference type="EMBL" id="SSX27318.1"/>
    </source>
</evidence>
<evidence type="ECO:0000256" key="22">
    <source>
        <dbReference type="SAM" id="MobiDB-lite"/>
    </source>
</evidence>
<dbReference type="InterPro" id="IPR001562">
    <property type="entry name" value="Znf_Btk_motif"/>
</dbReference>
<comment type="subcellular location">
    <subcellularLocation>
        <location evidence="1">Endoplasmic reticulum membrane</location>
        <topology evidence="1">Single-pass membrane protein</topology>
    </subcellularLocation>
</comment>
<dbReference type="AlphaFoldDB" id="A0A336MMV4"/>
<keyword evidence="13" id="KW-0735">Signal-anchor</keyword>
<evidence type="ECO:0000256" key="14">
    <source>
        <dbReference type="ARBA" id="ARBA00022989"/>
    </source>
</evidence>